<evidence type="ECO:0000313" key="3">
    <source>
        <dbReference type="Proteomes" id="UP000735302"/>
    </source>
</evidence>
<accession>A0AAV4AVH9</accession>
<protein>
    <submittedName>
        <fullName evidence="2">Cue domain-containing protein 1</fullName>
    </submittedName>
</protein>
<name>A0AAV4AVH9_9GAST</name>
<sequence>MDQKSGDLERLKKEPSPEIPLSLTVDDDNQDFIEGYGDDRDSTLEAFPFSQQSSAPVSEDVELRKKLKNMGKASRKQFAALARRFFLKRRKKTAQQMYPLECFHLDTVHECLRGTQAPSMVNLLDEDEDGDVEERPAASEELGLEGYNQISDTQRETDSNLQNSPQPRRHFDVV</sequence>
<dbReference type="AlphaFoldDB" id="A0AAV4AVH9"/>
<proteinExistence type="predicted"/>
<reference evidence="2 3" key="1">
    <citation type="journal article" date="2021" name="Elife">
        <title>Chloroplast acquisition without the gene transfer in kleptoplastic sea slugs, Plakobranchus ocellatus.</title>
        <authorList>
            <person name="Maeda T."/>
            <person name="Takahashi S."/>
            <person name="Yoshida T."/>
            <person name="Shimamura S."/>
            <person name="Takaki Y."/>
            <person name="Nagai Y."/>
            <person name="Toyoda A."/>
            <person name="Suzuki Y."/>
            <person name="Arimoto A."/>
            <person name="Ishii H."/>
            <person name="Satoh N."/>
            <person name="Nishiyama T."/>
            <person name="Hasebe M."/>
            <person name="Maruyama T."/>
            <person name="Minagawa J."/>
            <person name="Obokata J."/>
            <person name="Shigenobu S."/>
        </authorList>
    </citation>
    <scope>NUCLEOTIDE SEQUENCE [LARGE SCALE GENOMIC DNA]</scope>
</reference>
<evidence type="ECO:0000256" key="1">
    <source>
        <dbReference type="SAM" id="MobiDB-lite"/>
    </source>
</evidence>
<feature type="region of interest" description="Disordered" evidence="1">
    <location>
        <begin position="1"/>
        <end position="24"/>
    </location>
</feature>
<dbReference type="Proteomes" id="UP000735302">
    <property type="component" value="Unassembled WGS sequence"/>
</dbReference>
<feature type="compositionally biased region" description="Basic and acidic residues" evidence="1">
    <location>
        <begin position="1"/>
        <end position="16"/>
    </location>
</feature>
<gene>
    <name evidence="2" type="ORF">PoB_003706300</name>
</gene>
<keyword evidence="3" id="KW-1185">Reference proteome</keyword>
<feature type="region of interest" description="Disordered" evidence="1">
    <location>
        <begin position="128"/>
        <end position="174"/>
    </location>
</feature>
<evidence type="ECO:0000313" key="2">
    <source>
        <dbReference type="EMBL" id="GFO10558.1"/>
    </source>
</evidence>
<organism evidence="2 3">
    <name type="scientific">Plakobranchus ocellatus</name>
    <dbReference type="NCBI Taxonomy" id="259542"/>
    <lineage>
        <taxon>Eukaryota</taxon>
        <taxon>Metazoa</taxon>
        <taxon>Spiralia</taxon>
        <taxon>Lophotrochozoa</taxon>
        <taxon>Mollusca</taxon>
        <taxon>Gastropoda</taxon>
        <taxon>Heterobranchia</taxon>
        <taxon>Euthyneura</taxon>
        <taxon>Panpulmonata</taxon>
        <taxon>Sacoglossa</taxon>
        <taxon>Placobranchoidea</taxon>
        <taxon>Plakobranchidae</taxon>
        <taxon>Plakobranchus</taxon>
    </lineage>
</organism>
<dbReference type="EMBL" id="BLXT01004186">
    <property type="protein sequence ID" value="GFO10558.1"/>
    <property type="molecule type" value="Genomic_DNA"/>
</dbReference>
<comment type="caution">
    <text evidence="2">The sequence shown here is derived from an EMBL/GenBank/DDBJ whole genome shotgun (WGS) entry which is preliminary data.</text>
</comment>